<sequence length="60" mass="6561">MAKMRASLSSTRLGAHIGHRARIGILIIYTGWASSSFIRTESGLALYLKILVMAGLVRPF</sequence>
<feature type="transmembrane region" description="Helical" evidence="1">
    <location>
        <begin position="21"/>
        <end position="38"/>
    </location>
</feature>
<name>A0A2P5C469_PARAD</name>
<dbReference type="AlphaFoldDB" id="A0A2P5C469"/>
<keyword evidence="1" id="KW-0472">Membrane</keyword>
<comment type="caution">
    <text evidence="2">The sequence shown here is derived from an EMBL/GenBank/DDBJ whole genome shotgun (WGS) entry which is preliminary data.</text>
</comment>
<organism evidence="2 3">
    <name type="scientific">Parasponia andersonii</name>
    <name type="common">Sponia andersonii</name>
    <dbReference type="NCBI Taxonomy" id="3476"/>
    <lineage>
        <taxon>Eukaryota</taxon>
        <taxon>Viridiplantae</taxon>
        <taxon>Streptophyta</taxon>
        <taxon>Embryophyta</taxon>
        <taxon>Tracheophyta</taxon>
        <taxon>Spermatophyta</taxon>
        <taxon>Magnoliopsida</taxon>
        <taxon>eudicotyledons</taxon>
        <taxon>Gunneridae</taxon>
        <taxon>Pentapetalae</taxon>
        <taxon>rosids</taxon>
        <taxon>fabids</taxon>
        <taxon>Rosales</taxon>
        <taxon>Cannabaceae</taxon>
        <taxon>Parasponia</taxon>
    </lineage>
</organism>
<dbReference type="Proteomes" id="UP000237105">
    <property type="component" value="Unassembled WGS sequence"/>
</dbReference>
<keyword evidence="1" id="KW-1133">Transmembrane helix</keyword>
<keyword evidence="3" id="KW-1185">Reference proteome</keyword>
<evidence type="ECO:0000256" key="1">
    <source>
        <dbReference type="SAM" id="Phobius"/>
    </source>
</evidence>
<gene>
    <name evidence="2" type="ORF">PanWU01x14_185040</name>
</gene>
<evidence type="ECO:0000313" key="2">
    <source>
        <dbReference type="EMBL" id="PON55826.1"/>
    </source>
</evidence>
<evidence type="ECO:0008006" key="4">
    <source>
        <dbReference type="Google" id="ProtNLM"/>
    </source>
</evidence>
<dbReference type="EMBL" id="JXTB01000178">
    <property type="protein sequence ID" value="PON55826.1"/>
    <property type="molecule type" value="Genomic_DNA"/>
</dbReference>
<reference evidence="3" key="1">
    <citation type="submission" date="2016-06" db="EMBL/GenBank/DDBJ databases">
        <title>Parallel loss of symbiosis genes in relatives of nitrogen-fixing non-legume Parasponia.</title>
        <authorList>
            <person name="Van Velzen R."/>
            <person name="Holmer R."/>
            <person name="Bu F."/>
            <person name="Rutten L."/>
            <person name="Van Zeijl A."/>
            <person name="Liu W."/>
            <person name="Santuari L."/>
            <person name="Cao Q."/>
            <person name="Sharma T."/>
            <person name="Shen D."/>
            <person name="Roswanjaya Y."/>
            <person name="Wardhani T."/>
            <person name="Kalhor M.S."/>
            <person name="Jansen J."/>
            <person name="Van den Hoogen J."/>
            <person name="Gungor B."/>
            <person name="Hartog M."/>
            <person name="Hontelez J."/>
            <person name="Verver J."/>
            <person name="Yang W.-C."/>
            <person name="Schijlen E."/>
            <person name="Repin R."/>
            <person name="Schilthuizen M."/>
            <person name="Schranz E."/>
            <person name="Heidstra R."/>
            <person name="Miyata K."/>
            <person name="Fedorova E."/>
            <person name="Kohlen W."/>
            <person name="Bisseling T."/>
            <person name="Smit S."/>
            <person name="Geurts R."/>
        </authorList>
    </citation>
    <scope>NUCLEOTIDE SEQUENCE [LARGE SCALE GENOMIC DNA]</scope>
    <source>
        <strain evidence="3">cv. WU1-14</strain>
    </source>
</reference>
<protein>
    <recommendedName>
        <fullName evidence="4">Transmembrane protein</fullName>
    </recommendedName>
</protein>
<accession>A0A2P5C469</accession>
<evidence type="ECO:0000313" key="3">
    <source>
        <dbReference type="Proteomes" id="UP000237105"/>
    </source>
</evidence>
<proteinExistence type="predicted"/>
<keyword evidence="1" id="KW-0812">Transmembrane</keyword>